<dbReference type="InterPro" id="IPR010920">
    <property type="entry name" value="LSM_dom_sf"/>
</dbReference>
<evidence type="ECO:0000259" key="7">
    <source>
        <dbReference type="Pfam" id="PF00924"/>
    </source>
</evidence>
<dbReference type="InterPro" id="IPR023408">
    <property type="entry name" value="MscS_beta-dom_sf"/>
</dbReference>
<dbReference type="GO" id="GO:0016020">
    <property type="term" value="C:membrane"/>
    <property type="evidence" value="ECO:0007669"/>
    <property type="project" value="UniProtKB-SubCell"/>
</dbReference>
<dbReference type="PATRIC" id="fig|935700.4.peg.2098"/>
<comment type="caution">
    <text evidence="8">The sequence shown here is derived from an EMBL/GenBank/DDBJ whole genome shotgun (WGS) entry which is preliminary data.</text>
</comment>
<evidence type="ECO:0000313" key="8">
    <source>
        <dbReference type="EMBL" id="KIT16277.1"/>
    </source>
</evidence>
<keyword evidence="4 5" id="KW-0472">Membrane</keyword>
<dbReference type="Proteomes" id="UP000032232">
    <property type="component" value="Unassembled WGS sequence"/>
</dbReference>
<keyword evidence="3 5" id="KW-1133">Transmembrane helix</keyword>
<reference evidence="8 9" key="1">
    <citation type="submission" date="2015-02" db="EMBL/GenBank/DDBJ databases">
        <title>Genome Sequence of Jannaschia aquimarina DSM28248, a member of the Roseobacter clade.</title>
        <authorList>
            <person name="Voget S."/>
            <person name="Daniel R."/>
        </authorList>
    </citation>
    <scope>NUCLEOTIDE SEQUENCE [LARGE SCALE GENOMIC DNA]</scope>
    <source>
        <strain evidence="8 9">GSW-M26</strain>
    </source>
</reference>
<dbReference type="PANTHER" id="PTHR30566:SF5">
    <property type="entry name" value="MECHANOSENSITIVE ION CHANNEL PROTEIN 1, MITOCHONDRIAL-RELATED"/>
    <property type="match status" value="1"/>
</dbReference>
<protein>
    <submittedName>
        <fullName evidence="8">MscK protein</fullName>
    </submittedName>
</protein>
<gene>
    <name evidence="8" type="primary">mscK</name>
    <name evidence="8" type="ORF">jaqu_20310</name>
</gene>
<dbReference type="InterPro" id="IPR006685">
    <property type="entry name" value="MscS_channel_2nd"/>
</dbReference>
<dbReference type="PANTHER" id="PTHR30566">
    <property type="entry name" value="YNAI-RELATED MECHANOSENSITIVE ION CHANNEL"/>
    <property type="match status" value="1"/>
</dbReference>
<dbReference type="GO" id="GO:0008381">
    <property type="term" value="F:mechanosensitive monoatomic ion channel activity"/>
    <property type="evidence" value="ECO:0007669"/>
    <property type="project" value="UniProtKB-ARBA"/>
</dbReference>
<feature type="transmembrane region" description="Helical" evidence="5">
    <location>
        <begin position="272"/>
        <end position="294"/>
    </location>
</feature>
<feature type="transmembrane region" description="Helical" evidence="5">
    <location>
        <begin position="331"/>
        <end position="348"/>
    </location>
</feature>
<evidence type="ECO:0000256" key="4">
    <source>
        <dbReference type="ARBA" id="ARBA00023136"/>
    </source>
</evidence>
<dbReference type="SUPFAM" id="SSF50182">
    <property type="entry name" value="Sm-like ribonucleoproteins"/>
    <property type="match status" value="1"/>
</dbReference>
<evidence type="ECO:0000256" key="1">
    <source>
        <dbReference type="ARBA" id="ARBA00004370"/>
    </source>
</evidence>
<keyword evidence="2 5" id="KW-0812">Transmembrane</keyword>
<evidence type="ECO:0000256" key="2">
    <source>
        <dbReference type="ARBA" id="ARBA00022692"/>
    </source>
</evidence>
<keyword evidence="9" id="KW-1185">Reference proteome</keyword>
<dbReference type="Gene3D" id="2.30.30.60">
    <property type="match status" value="1"/>
</dbReference>
<dbReference type="Gene3D" id="1.10.287.1260">
    <property type="match status" value="1"/>
</dbReference>
<feature type="transmembrane region" description="Helical" evidence="5">
    <location>
        <begin position="247"/>
        <end position="266"/>
    </location>
</feature>
<proteinExistence type="predicted"/>
<feature type="domain" description="Mechanosensitive ion channel MscS" evidence="7">
    <location>
        <begin position="376"/>
        <end position="441"/>
    </location>
</feature>
<evidence type="ECO:0000256" key="6">
    <source>
        <dbReference type="SAM" id="SignalP"/>
    </source>
</evidence>
<dbReference type="RefSeq" id="WP_043918843.1">
    <property type="nucleotide sequence ID" value="NZ_FZPF01000006.1"/>
</dbReference>
<sequence>MGHLLRSLLIILVFVLPASAQEDPFFSVDGLNEGLGAPPDNVDRRTPRTALDTFLTAADAGDWRAASHVLDLGDIETGLQARDGEILARQLHSVLDRKAVLDWSRLNQRPDALQVLGGSQQAQAGEPRRSLLIRELNLDPVPAAIRLNRVKPGEDTAPVWIFPRETVADIPALYAAYGPSALEARLPAAMLNDAVWGLMWWELIGLPLLIAASILLAWAIRRLFEKIRRSSDRAVVRGVLHGVRTPAMIAAVTTLFFVASRSIFVFSGQIEIFLTPLIAVGYVTAILMLILNVADALLDNLLAPEEDLDLTEAQYQDARSTATKLNAVKRILTIAVVLIGSGVVLSTADVFRGLGLSILASAGALTLVLGFAAREVLGNIMASLQIALNQSARMGDRVVWKGEVCYVERIHLTFIQLRNWDGTRIIVPVGEFVSETFTNWSIQDPAMLKILKFKFRPETDLDALREAFFEVMEELRQDEKLGGEVGEASEASMNVTGQDVFGIDVWFSVPCRDPNTSWDVACASRERIVKAARKIEGADGKSIFPEAQAAEAA</sequence>
<evidence type="ECO:0000313" key="9">
    <source>
        <dbReference type="Proteomes" id="UP000032232"/>
    </source>
</evidence>
<name>A0A0D1CNH4_9RHOB</name>
<feature type="chain" id="PRO_5002244292" evidence="6">
    <location>
        <begin position="21"/>
        <end position="553"/>
    </location>
</feature>
<organism evidence="8 9">
    <name type="scientific">Jannaschia aquimarina</name>
    <dbReference type="NCBI Taxonomy" id="935700"/>
    <lineage>
        <taxon>Bacteria</taxon>
        <taxon>Pseudomonadati</taxon>
        <taxon>Pseudomonadota</taxon>
        <taxon>Alphaproteobacteria</taxon>
        <taxon>Rhodobacterales</taxon>
        <taxon>Roseobacteraceae</taxon>
        <taxon>Jannaschia</taxon>
    </lineage>
</organism>
<feature type="signal peptide" evidence="6">
    <location>
        <begin position="1"/>
        <end position="20"/>
    </location>
</feature>
<evidence type="ECO:0000256" key="3">
    <source>
        <dbReference type="ARBA" id="ARBA00022989"/>
    </source>
</evidence>
<dbReference type="EMBL" id="JYFE01000037">
    <property type="protein sequence ID" value="KIT16277.1"/>
    <property type="molecule type" value="Genomic_DNA"/>
</dbReference>
<feature type="transmembrane region" description="Helical" evidence="5">
    <location>
        <begin position="198"/>
        <end position="220"/>
    </location>
</feature>
<accession>A0A0D1CNH4</accession>
<dbReference type="OrthoDB" id="9792218at2"/>
<keyword evidence="6" id="KW-0732">Signal</keyword>
<feature type="transmembrane region" description="Helical" evidence="5">
    <location>
        <begin position="354"/>
        <end position="373"/>
    </location>
</feature>
<dbReference type="STRING" id="935700.jaqu_20310"/>
<dbReference type="AlphaFoldDB" id="A0A0D1CNH4"/>
<comment type="subcellular location">
    <subcellularLocation>
        <location evidence="1">Membrane</location>
    </subcellularLocation>
</comment>
<dbReference type="Pfam" id="PF00924">
    <property type="entry name" value="MS_channel_2nd"/>
    <property type="match status" value="1"/>
</dbReference>
<evidence type="ECO:0000256" key="5">
    <source>
        <dbReference type="SAM" id="Phobius"/>
    </source>
</evidence>